<keyword evidence="2" id="KW-1185">Reference proteome</keyword>
<evidence type="ECO:0000313" key="1">
    <source>
        <dbReference type="EMBL" id="SMG38289.1"/>
    </source>
</evidence>
<organism evidence="1 2">
    <name type="scientific">Paenibacillus aquistagni</name>
    <dbReference type="NCBI Taxonomy" id="1852522"/>
    <lineage>
        <taxon>Bacteria</taxon>
        <taxon>Bacillati</taxon>
        <taxon>Bacillota</taxon>
        <taxon>Bacilli</taxon>
        <taxon>Bacillales</taxon>
        <taxon>Paenibacillaceae</taxon>
        <taxon>Paenibacillus</taxon>
    </lineage>
</organism>
<dbReference type="Proteomes" id="UP000193834">
    <property type="component" value="Unassembled WGS sequence"/>
</dbReference>
<evidence type="ECO:0000313" key="2">
    <source>
        <dbReference type="Proteomes" id="UP000193834"/>
    </source>
</evidence>
<proteinExistence type="predicted"/>
<dbReference type="AlphaFoldDB" id="A0A1X7KAT9"/>
<dbReference type="Pfam" id="PF20765">
    <property type="entry name" value="Phage_tail_terminator_8"/>
    <property type="match status" value="1"/>
</dbReference>
<dbReference type="EMBL" id="FXAZ01000002">
    <property type="protein sequence ID" value="SMG38289.1"/>
    <property type="molecule type" value="Genomic_DNA"/>
</dbReference>
<reference evidence="1 2" key="1">
    <citation type="submission" date="2017-04" db="EMBL/GenBank/DDBJ databases">
        <authorList>
            <person name="Afonso C.L."/>
            <person name="Miller P.J."/>
            <person name="Scott M.A."/>
            <person name="Spackman E."/>
            <person name="Goraichik I."/>
            <person name="Dimitrov K.M."/>
            <person name="Suarez D.L."/>
            <person name="Swayne D.E."/>
        </authorList>
    </citation>
    <scope>NUCLEOTIDE SEQUENCE [LARGE SCALE GENOMIC DNA]</scope>
    <source>
        <strain evidence="1 2">11</strain>
    </source>
</reference>
<dbReference type="RefSeq" id="WP_085494475.1">
    <property type="nucleotide sequence ID" value="NZ_FXAZ01000002.1"/>
</dbReference>
<dbReference type="InterPro" id="IPR049254">
    <property type="entry name" value="Phage_tail_terminator"/>
</dbReference>
<name>A0A1X7KAT9_9BACL</name>
<protein>
    <submittedName>
        <fullName evidence="1">Uncharacterized protein</fullName>
    </submittedName>
</protein>
<accession>A0A1X7KAT9</accession>
<dbReference type="STRING" id="1852522.SAMN06295960_2295"/>
<gene>
    <name evidence="1" type="ORF">SAMN06295960_2295</name>
</gene>
<sequence>MLNNSLPDLGQGAVAEGKEMKQSLIGQGIISGIVASLQAKLVGVPIYTEKVEQDAVKPYLMVKLQSVSHDQRMNGRFARGYTFDIELHSDTYAQAYEWLEQMLEVLVEIEAEDGPLRGTDVKAEMKEGVLHVGVSYVVQLMKQTAKPPIMQQLEQRELIAQGG</sequence>